<dbReference type="OrthoDB" id="5654457at2"/>
<keyword evidence="4" id="KW-1185">Reference proteome</keyword>
<reference evidence="2 4" key="3">
    <citation type="submission" date="2016-10" db="EMBL/GenBank/DDBJ databases">
        <authorList>
            <person name="Varghese N."/>
            <person name="Submissions S."/>
        </authorList>
    </citation>
    <scope>NUCLEOTIDE SEQUENCE [LARGE SCALE GENOMIC DNA]</scope>
    <source>
        <strain evidence="2 4">ATCC 33218</strain>
    </source>
</reference>
<evidence type="ECO:0000313" key="4">
    <source>
        <dbReference type="Proteomes" id="UP000182998"/>
    </source>
</evidence>
<reference evidence="1" key="1">
    <citation type="submission" date="2014-09" db="EMBL/GenBank/DDBJ databases">
        <authorList>
            <person name="GOMEZ-VALERO Laura"/>
        </authorList>
    </citation>
    <scope>NUCLEOTIDE SEQUENCE</scope>
    <source>
        <strain evidence="1">ATCC33218</strain>
    </source>
</reference>
<reference evidence="3" key="2">
    <citation type="submission" date="2014-09" db="EMBL/GenBank/DDBJ databases">
        <authorList>
            <person name="Gomez-Valero L."/>
        </authorList>
    </citation>
    <scope>NUCLEOTIDE SEQUENCE [LARGE SCALE GENOMIC DNA]</scope>
    <source>
        <strain evidence="3">ATCC33218</strain>
    </source>
</reference>
<dbReference type="PATRIC" id="fig|451.8.peg.1994"/>
<protein>
    <submittedName>
        <fullName evidence="1">Uncharacterized protein</fullName>
    </submittedName>
</protein>
<dbReference type="EMBL" id="LN614830">
    <property type="protein sequence ID" value="CEG60934.1"/>
    <property type="molecule type" value="Genomic_DNA"/>
</dbReference>
<dbReference type="Proteomes" id="UP000032414">
    <property type="component" value="Chromosome I"/>
</dbReference>
<name>A0A098GEN8_LEGMI</name>
<proteinExistence type="predicted"/>
<dbReference type="RefSeq" id="WP_045099265.1">
    <property type="nucleotide sequence ID" value="NZ_CP020614.1"/>
</dbReference>
<gene>
    <name evidence="1" type="ORF">LMI_1636</name>
    <name evidence="2" type="ORF">SAMN02982997_02505</name>
</gene>
<dbReference type="Proteomes" id="UP000182998">
    <property type="component" value="Unassembled WGS sequence"/>
</dbReference>
<organism evidence="1 3">
    <name type="scientific">Legionella micdadei</name>
    <name type="common">Tatlockia micdadei</name>
    <dbReference type="NCBI Taxonomy" id="451"/>
    <lineage>
        <taxon>Bacteria</taxon>
        <taxon>Pseudomonadati</taxon>
        <taxon>Pseudomonadota</taxon>
        <taxon>Gammaproteobacteria</taxon>
        <taxon>Legionellales</taxon>
        <taxon>Legionellaceae</taxon>
        <taxon>Legionella</taxon>
    </lineage>
</organism>
<accession>A0A098GEN8</accession>
<dbReference type="HOGENOM" id="CLU_549714_0_0_6"/>
<sequence length="496" mass="56483">MPRYTAIFITNANYHRVTLTPADIAQHIRTGNFRHEPTIDFATEVDALEILSRWTMHPSRLYFIVRYELLNNDNYQILGFTNIFDGTHYAFQEQFSFPSVYSEIIGARMMRPERQELAPGALTTRVVAPPVLLNEAQSTHTASVHKSVTESLQRLNRRYAQMDIDKNIAAIKKFAQQINAQNLPETSQLEREAAIRFIARMDTMFGNKEAGSKLTIKHILALVWEGAHDQKNGALKCDIKTVEESFVKHLYEIQRGYNLDLLGCDLGGEDKPICAGGTINKLTDTLNAGIHEDVEIIYITKETAGEKLKAMMKEMVVAFVKNSSQKEELITQINNSKTLDKVPTWNIPELILNEIQFEVKKSFFDEFQSSLMPGQLEEIFSQYEFISLDEDSYKKLSEEKPPFNHITEEDEKAEIDEVSLYSNTNAFYQEVSLEAAATEQAELPAQINRQSQLKDYPPSSRGSSFIAGIYRLFSAFNPSSVCQVEEDLPRAYRNSN</sequence>
<dbReference type="EMBL" id="FMVN01000014">
    <property type="protein sequence ID" value="SCY69153.1"/>
    <property type="molecule type" value="Genomic_DNA"/>
</dbReference>
<evidence type="ECO:0000313" key="3">
    <source>
        <dbReference type="Proteomes" id="UP000032414"/>
    </source>
</evidence>
<dbReference type="AlphaFoldDB" id="A0A098GEN8"/>
<evidence type="ECO:0000313" key="1">
    <source>
        <dbReference type="EMBL" id="CEG60934.1"/>
    </source>
</evidence>
<dbReference type="KEGG" id="tmc:LMI_1636"/>
<evidence type="ECO:0000313" key="2">
    <source>
        <dbReference type="EMBL" id="SCY69153.1"/>
    </source>
</evidence>